<dbReference type="InterPro" id="IPR030996">
    <property type="entry name" value="Exosort_XrtO"/>
</dbReference>
<evidence type="ECO:0000256" key="6">
    <source>
        <dbReference type="ARBA" id="ARBA00022989"/>
    </source>
</evidence>
<reference evidence="9" key="2">
    <citation type="submission" date="2022-01" db="EMBL/GenBank/DDBJ databases">
        <authorList>
            <person name="Zivanovic Y."/>
            <person name="Moreira D."/>
            <person name="Lopez-Garcia P."/>
        </authorList>
    </citation>
    <scope>NUCLEOTIDE SEQUENCE</scope>
    <source>
        <strain evidence="9">G9</strain>
    </source>
</reference>
<evidence type="ECO:0000313" key="9">
    <source>
        <dbReference type="EMBL" id="MDG2991679.1"/>
    </source>
</evidence>
<feature type="transmembrane region" description="Helical" evidence="8">
    <location>
        <begin position="87"/>
        <end position="106"/>
    </location>
</feature>
<keyword evidence="5 9" id="KW-0378">Hydrolase</keyword>
<protein>
    <submittedName>
        <fullName evidence="9">Exosortase O</fullName>
        <ecNumber evidence="9">3.4.22.-</ecNumber>
    </submittedName>
</protein>
<keyword evidence="3" id="KW-0645">Protease</keyword>
<feature type="transmembrane region" description="Helical" evidence="8">
    <location>
        <begin position="227"/>
        <end position="257"/>
    </location>
</feature>
<keyword evidence="6 8" id="KW-1133">Transmembrane helix</keyword>
<feature type="transmembrane region" description="Helical" evidence="8">
    <location>
        <begin position="316"/>
        <end position="336"/>
    </location>
</feature>
<evidence type="ECO:0000256" key="5">
    <source>
        <dbReference type="ARBA" id="ARBA00022801"/>
    </source>
</evidence>
<keyword evidence="7 8" id="KW-0472">Membrane</keyword>
<evidence type="ECO:0000256" key="7">
    <source>
        <dbReference type="ARBA" id="ARBA00023136"/>
    </source>
</evidence>
<evidence type="ECO:0000256" key="1">
    <source>
        <dbReference type="ARBA" id="ARBA00004651"/>
    </source>
</evidence>
<feature type="transmembrane region" description="Helical" evidence="8">
    <location>
        <begin position="112"/>
        <end position="130"/>
    </location>
</feature>
<name>A0ABT6F1G5_9SYNE</name>
<dbReference type="NCBIfam" id="TIGR04178">
    <property type="entry name" value="exo_archaeo"/>
    <property type="match status" value="1"/>
</dbReference>
<dbReference type="RefSeq" id="WP_277867541.1">
    <property type="nucleotide sequence ID" value="NZ_JAKKUT010000002.1"/>
</dbReference>
<feature type="transmembrane region" description="Helical" evidence="8">
    <location>
        <begin position="55"/>
        <end position="75"/>
    </location>
</feature>
<comment type="subcellular location">
    <subcellularLocation>
        <location evidence="1">Cell membrane</location>
        <topology evidence="1">Multi-pass membrane protein</topology>
    </subcellularLocation>
</comment>
<dbReference type="EMBL" id="JAKKUT010000002">
    <property type="protein sequence ID" value="MDG2991679.1"/>
    <property type="molecule type" value="Genomic_DNA"/>
</dbReference>
<dbReference type="InterPro" id="IPR026392">
    <property type="entry name" value="Exo/Archaeosortase_dom"/>
</dbReference>
<reference evidence="9" key="1">
    <citation type="journal article" date="2022" name="Genome Biol. Evol.">
        <title>A New Gene Family Diagnostic for Intracellular Biomineralization of Amorphous Ca Carbonates by Cyanobacteria.</title>
        <authorList>
            <person name="Benzerara K."/>
            <person name="Duprat E."/>
            <person name="Bitard-Feildel T."/>
            <person name="Caumes G."/>
            <person name="Cassier-Chauvat C."/>
            <person name="Chauvat F."/>
            <person name="Dezi M."/>
            <person name="Diop S.I."/>
            <person name="Gaschignard G."/>
            <person name="Gorgen S."/>
            <person name="Gugger M."/>
            <person name="Lopez-Garcia P."/>
            <person name="Millet M."/>
            <person name="Skouri-Panet F."/>
            <person name="Moreira D."/>
            <person name="Callebaut I."/>
        </authorList>
    </citation>
    <scope>NUCLEOTIDE SEQUENCE</scope>
    <source>
        <strain evidence="9">G9</strain>
    </source>
</reference>
<keyword evidence="10" id="KW-1185">Reference proteome</keyword>
<evidence type="ECO:0000256" key="4">
    <source>
        <dbReference type="ARBA" id="ARBA00022692"/>
    </source>
</evidence>
<dbReference type="Pfam" id="PF09721">
    <property type="entry name" value="Exosortase_EpsH"/>
    <property type="match status" value="1"/>
</dbReference>
<evidence type="ECO:0000313" key="10">
    <source>
        <dbReference type="Proteomes" id="UP001154265"/>
    </source>
</evidence>
<feature type="transmembrane region" description="Helical" evidence="8">
    <location>
        <begin position="12"/>
        <end position="35"/>
    </location>
</feature>
<dbReference type="InterPro" id="IPR019127">
    <property type="entry name" value="Exosortase"/>
</dbReference>
<evidence type="ECO:0000256" key="2">
    <source>
        <dbReference type="ARBA" id="ARBA00022475"/>
    </source>
</evidence>
<sequence length="515" mass="56175">MSPLSSRSQPLGLSRVGWIFHLALVLILTLSWLHVTQGAWMWLLGRVAAGWPSPLGILILGSVLGGVIYGVRFLGWRFRLVALAPRPLPFLFMVGMAIATVVEPYLLALPQLAAVFWLMSAYGFLGLVISKERWQRGLSFGILAAVILPFSLDMNVGLGFPLRLWTANTVAHLFSQLGGTVITSQDIVVLENTFAQVDLPCSGLKGLGVGFIFFLLITCVERCSMGIGWLLVCLTQGLLLIVANVGRVAILVFLGAIHQERLAAILHVPLGVIGFITCLLVTWVLLRCLPKIELKTVPKTDRYPAPRTEKDGRSPLGISPWPLGMATLVFLVLMGLPPASLGTTGLADLHHLPWPASLERQVLALSPLEETFFAQIPGTIVTKEAFAQGDISGTFLVVGSSSWRSHHAPEQCFQGNGFQLTSLTETTLGPNLPVHWLTLNGGAQTAAYWFQSPQRITPHYLDRFWASLGRSPANSWLMVSILFDPGYPATDPQIQDLAQTIQETLQSAWQESSHG</sequence>
<organism evidence="9 10">
    <name type="scientific">Candidatus Synechococcus calcipolaris G9</name>
    <dbReference type="NCBI Taxonomy" id="1497997"/>
    <lineage>
        <taxon>Bacteria</taxon>
        <taxon>Bacillati</taxon>
        <taxon>Cyanobacteriota</taxon>
        <taxon>Cyanophyceae</taxon>
        <taxon>Synechococcales</taxon>
        <taxon>Synechococcaceae</taxon>
        <taxon>Synechococcus</taxon>
    </lineage>
</organism>
<proteinExistence type="predicted"/>
<gene>
    <name evidence="9" type="primary">xrtO</name>
    <name evidence="9" type="ORF">L3556_12150</name>
</gene>
<dbReference type="EC" id="3.4.22.-" evidence="9"/>
<feature type="transmembrane region" description="Helical" evidence="8">
    <location>
        <begin position="263"/>
        <end position="286"/>
    </location>
</feature>
<dbReference type="Proteomes" id="UP001154265">
    <property type="component" value="Unassembled WGS sequence"/>
</dbReference>
<feature type="transmembrane region" description="Helical" evidence="8">
    <location>
        <begin position="202"/>
        <end position="220"/>
    </location>
</feature>
<dbReference type="GO" id="GO:0016787">
    <property type="term" value="F:hydrolase activity"/>
    <property type="evidence" value="ECO:0007669"/>
    <property type="project" value="UniProtKB-KW"/>
</dbReference>
<evidence type="ECO:0000256" key="3">
    <source>
        <dbReference type="ARBA" id="ARBA00022670"/>
    </source>
</evidence>
<evidence type="ECO:0000256" key="8">
    <source>
        <dbReference type="SAM" id="Phobius"/>
    </source>
</evidence>
<dbReference type="NCBIfam" id="TIGR04489">
    <property type="entry name" value="exosort_XrtO"/>
    <property type="match status" value="1"/>
</dbReference>
<feature type="transmembrane region" description="Helical" evidence="8">
    <location>
        <begin position="137"/>
        <end position="158"/>
    </location>
</feature>
<comment type="caution">
    <text evidence="9">The sequence shown here is derived from an EMBL/GenBank/DDBJ whole genome shotgun (WGS) entry which is preliminary data.</text>
</comment>
<keyword evidence="4 8" id="KW-0812">Transmembrane</keyword>
<keyword evidence="2" id="KW-1003">Cell membrane</keyword>
<accession>A0ABT6F1G5</accession>